<dbReference type="GO" id="GO:0051539">
    <property type="term" value="F:4 iron, 4 sulfur cluster binding"/>
    <property type="evidence" value="ECO:0007669"/>
    <property type="project" value="UniProtKB-KW"/>
</dbReference>
<evidence type="ECO:0000256" key="2">
    <source>
        <dbReference type="ARBA" id="ARBA00003532"/>
    </source>
</evidence>
<dbReference type="KEGG" id="ahb:bsdtb5_40070"/>
<evidence type="ECO:0000256" key="4">
    <source>
        <dbReference type="ARBA" id="ARBA00022485"/>
    </source>
</evidence>
<dbReference type="InterPro" id="IPR017896">
    <property type="entry name" value="4Fe4S_Fe-S-bd"/>
</dbReference>
<dbReference type="InterPro" id="IPR050157">
    <property type="entry name" value="PSI_iron-sulfur_center"/>
</dbReference>
<keyword evidence="4" id="KW-0004">4Fe-4S</keyword>
<dbReference type="InterPro" id="IPR047964">
    <property type="entry name" value="EFR1-like"/>
</dbReference>
<dbReference type="EMBL" id="AP024169">
    <property type="protein sequence ID" value="BCN32712.1"/>
    <property type="molecule type" value="Genomic_DNA"/>
</dbReference>
<dbReference type="GO" id="GO:0046872">
    <property type="term" value="F:metal ion binding"/>
    <property type="evidence" value="ECO:0007669"/>
    <property type="project" value="UniProtKB-KW"/>
</dbReference>
<dbReference type="NCBIfam" id="NF038196">
    <property type="entry name" value="ferrodoxin_EFR1"/>
    <property type="match status" value="1"/>
</dbReference>
<evidence type="ECO:0000256" key="7">
    <source>
        <dbReference type="ARBA" id="ARBA00023014"/>
    </source>
</evidence>
<dbReference type="InterPro" id="IPR001226">
    <property type="entry name" value="Flavodoxin_CS"/>
</dbReference>
<protein>
    <recommendedName>
        <fullName evidence="3">Ferredoxin</fullName>
    </recommendedName>
</protein>
<dbReference type="PANTHER" id="PTHR24960">
    <property type="entry name" value="PHOTOSYSTEM I IRON-SULFUR CENTER-RELATED"/>
    <property type="match status" value="1"/>
</dbReference>
<comment type="function">
    <text evidence="2">Ferredoxins are iron-sulfur proteins that transfer electrons in a wide variety of metabolic reactions.</text>
</comment>
<sequence length="254" mass="29242">MKALILYFSGTGNTEYVAKKIGSIMNDSGIKSEVHSIEEKYKINPNAFDLLILGCPKYYEYPVLDFIGYLKKKLPKSDKIIPTMVFCTQAAYLETDFGKIERILKRKNYKVTVTKSFQIANNMVIFKAFPLTDKEKIQANLEKLNRELEPLVQEFLNGKEMKESPRIFFRVVSHLSGVVFTKLFPIFGMKYSVSKQCTGCGACAKKCPRKNIIMQGGKPRFGRKCLFCMRCINICPKNAILYKKRVCEQYKRLK</sequence>
<evidence type="ECO:0000256" key="5">
    <source>
        <dbReference type="ARBA" id="ARBA00022723"/>
    </source>
</evidence>
<keyword evidence="5" id="KW-0479">Metal-binding</keyword>
<name>A0A7R7EPP9_9FIRM</name>
<dbReference type="InterPro" id="IPR017900">
    <property type="entry name" value="4Fe4S_Fe_S_CS"/>
</dbReference>
<evidence type="ECO:0000256" key="1">
    <source>
        <dbReference type="ARBA" id="ARBA00001966"/>
    </source>
</evidence>
<dbReference type="PANTHER" id="PTHR24960:SF79">
    <property type="entry name" value="PHOTOSYSTEM I IRON-SULFUR CENTER"/>
    <property type="match status" value="1"/>
</dbReference>
<dbReference type="RefSeq" id="WP_271713737.1">
    <property type="nucleotide sequence ID" value="NZ_AP024169.1"/>
</dbReference>
<accession>A0A7R7EPP9</accession>
<dbReference type="Proteomes" id="UP000595897">
    <property type="component" value="Chromosome"/>
</dbReference>
<comment type="cofactor">
    <cofactor evidence="1">
        <name>[4Fe-4S] cluster</name>
        <dbReference type="ChEBI" id="CHEBI:49883"/>
    </cofactor>
</comment>
<dbReference type="AlphaFoldDB" id="A0A7R7EPP9"/>
<feature type="domain" description="4Fe-4S ferredoxin-type" evidence="8">
    <location>
        <begin position="224"/>
        <end position="245"/>
    </location>
</feature>
<feature type="domain" description="4Fe-4S ferredoxin-type" evidence="8">
    <location>
        <begin position="187"/>
        <end position="217"/>
    </location>
</feature>
<proteinExistence type="predicted"/>
<dbReference type="Pfam" id="PF13237">
    <property type="entry name" value="Fer4_10"/>
    <property type="match status" value="1"/>
</dbReference>
<evidence type="ECO:0000259" key="8">
    <source>
        <dbReference type="PROSITE" id="PS51379"/>
    </source>
</evidence>
<evidence type="ECO:0000256" key="3">
    <source>
        <dbReference type="ARBA" id="ARBA00013529"/>
    </source>
</evidence>
<gene>
    <name evidence="9" type="ORF">bsdtb5_40070</name>
</gene>
<evidence type="ECO:0000256" key="6">
    <source>
        <dbReference type="ARBA" id="ARBA00023004"/>
    </source>
</evidence>
<dbReference type="InterPro" id="IPR029039">
    <property type="entry name" value="Flavoprotein-like_sf"/>
</dbReference>
<dbReference type="SUPFAM" id="SSF52218">
    <property type="entry name" value="Flavoproteins"/>
    <property type="match status" value="1"/>
</dbReference>
<dbReference type="Gene3D" id="3.30.70.20">
    <property type="match status" value="1"/>
</dbReference>
<keyword evidence="6" id="KW-0408">Iron</keyword>
<dbReference type="GO" id="GO:0009055">
    <property type="term" value="F:electron transfer activity"/>
    <property type="evidence" value="ECO:0007669"/>
    <property type="project" value="InterPro"/>
</dbReference>
<dbReference type="PROSITE" id="PS00198">
    <property type="entry name" value="4FE4S_FER_1"/>
    <property type="match status" value="2"/>
</dbReference>
<keyword evidence="7" id="KW-0411">Iron-sulfur</keyword>
<keyword evidence="10" id="KW-1185">Reference proteome</keyword>
<organism evidence="9 10">
    <name type="scientific">Anaeromicropila herbilytica</name>
    <dbReference type="NCBI Taxonomy" id="2785025"/>
    <lineage>
        <taxon>Bacteria</taxon>
        <taxon>Bacillati</taxon>
        <taxon>Bacillota</taxon>
        <taxon>Clostridia</taxon>
        <taxon>Lachnospirales</taxon>
        <taxon>Lachnospiraceae</taxon>
        <taxon>Anaeromicropila</taxon>
    </lineage>
</organism>
<dbReference type="GO" id="GO:0010181">
    <property type="term" value="F:FMN binding"/>
    <property type="evidence" value="ECO:0007669"/>
    <property type="project" value="InterPro"/>
</dbReference>
<dbReference type="Gene3D" id="3.40.50.360">
    <property type="match status" value="1"/>
</dbReference>
<evidence type="ECO:0000313" key="9">
    <source>
        <dbReference type="EMBL" id="BCN32712.1"/>
    </source>
</evidence>
<dbReference type="PROSITE" id="PS51379">
    <property type="entry name" value="4FE4S_FER_2"/>
    <property type="match status" value="2"/>
</dbReference>
<reference evidence="9 10" key="1">
    <citation type="submission" date="2020-11" db="EMBL/GenBank/DDBJ databases">
        <title>Draft genome sequencing of a Lachnospiraceae strain isolated from anoxic soil subjected to BSD treatment.</title>
        <authorList>
            <person name="Uek A."/>
            <person name="Tonouchi A."/>
        </authorList>
    </citation>
    <scope>NUCLEOTIDE SEQUENCE [LARGE SCALE GENOMIC DNA]</scope>
    <source>
        <strain evidence="9 10">TB5</strain>
    </source>
</reference>
<dbReference type="PROSITE" id="PS00201">
    <property type="entry name" value="FLAVODOXIN"/>
    <property type="match status" value="1"/>
</dbReference>
<evidence type="ECO:0000313" key="10">
    <source>
        <dbReference type="Proteomes" id="UP000595897"/>
    </source>
</evidence>
<dbReference type="SUPFAM" id="SSF54862">
    <property type="entry name" value="4Fe-4S ferredoxins"/>
    <property type="match status" value="1"/>
</dbReference>